<protein>
    <recommendedName>
        <fullName evidence="7">Adenylate kinase</fullName>
    </recommendedName>
</protein>
<reference evidence="5" key="1">
    <citation type="submission" date="2021-02" db="EMBL/GenBank/DDBJ databases">
        <authorList>
            <person name="Nowell W R."/>
        </authorList>
    </citation>
    <scope>NUCLEOTIDE SEQUENCE</scope>
</reference>
<evidence type="ECO:0000313" key="5">
    <source>
        <dbReference type="EMBL" id="CAF3448101.1"/>
    </source>
</evidence>
<accession>A0A818DZH6</accession>
<dbReference type="Pfam" id="PF00406">
    <property type="entry name" value="ADK"/>
    <property type="match status" value="1"/>
</dbReference>
<evidence type="ECO:0000256" key="2">
    <source>
        <dbReference type="ARBA" id="ARBA00022741"/>
    </source>
</evidence>
<feature type="region of interest" description="Disordered" evidence="4">
    <location>
        <begin position="100"/>
        <end position="131"/>
    </location>
</feature>
<dbReference type="Proteomes" id="UP000663825">
    <property type="component" value="Unassembled WGS sequence"/>
</dbReference>
<dbReference type="AlphaFoldDB" id="A0A818DZH6"/>
<dbReference type="GO" id="GO:0005524">
    <property type="term" value="F:ATP binding"/>
    <property type="evidence" value="ECO:0007669"/>
    <property type="project" value="InterPro"/>
</dbReference>
<feature type="compositionally biased region" description="Acidic residues" evidence="4">
    <location>
        <begin position="102"/>
        <end position="131"/>
    </location>
</feature>
<dbReference type="EMBL" id="CAJNXB010005795">
    <property type="protein sequence ID" value="CAF3448101.1"/>
    <property type="molecule type" value="Genomic_DNA"/>
</dbReference>
<dbReference type="PANTHER" id="PTHR23359">
    <property type="entry name" value="NUCLEOTIDE KINASE"/>
    <property type="match status" value="1"/>
</dbReference>
<evidence type="ECO:0000256" key="1">
    <source>
        <dbReference type="ARBA" id="ARBA00022679"/>
    </source>
</evidence>
<feature type="region of interest" description="Disordered" evidence="4">
    <location>
        <begin position="256"/>
        <end position="286"/>
    </location>
</feature>
<evidence type="ECO:0008006" key="7">
    <source>
        <dbReference type="Google" id="ProtNLM"/>
    </source>
</evidence>
<organism evidence="5 6">
    <name type="scientific">Rotaria socialis</name>
    <dbReference type="NCBI Taxonomy" id="392032"/>
    <lineage>
        <taxon>Eukaryota</taxon>
        <taxon>Metazoa</taxon>
        <taxon>Spiralia</taxon>
        <taxon>Gnathifera</taxon>
        <taxon>Rotifera</taxon>
        <taxon>Eurotatoria</taxon>
        <taxon>Bdelloidea</taxon>
        <taxon>Philodinida</taxon>
        <taxon>Philodinidae</taxon>
        <taxon>Rotaria</taxon>
    </lineage>
</organism>
<dbReference type="OrthoDB" id="439792at2759"/>
<evidence type="ECO:0000256" key="3">
    <source>
        <dbReference type="ARBA" id="ARBA00022777"/>
    </source>
</evidence>
<sequence>MYIVASGIDLTRLPPSTSPILFEQDTLPPAGIEQEAFVQQARTDITRISDLMKTVSSIYNIEPIIIELLKEDAEKLKTNEEIFQEAYDALEKQYKYTVIENESNEEEVDEEEEEAGVEEESGEDDNEEEEEIVDLFKRDRKKHLGDTNIYDPVALYDKNMLIPGKPDFTLSYKAKTYRFANEDNRSLFLQAPLKYLPTNKPPTLPSTRIVFIGPEGVGKSLHGRELAIKYNTFHIKFRDRLQELLIGKTKVRIGPEYNEARDDGDPEEEEDQKAEKPADESEELTSEEENIKAYLQDGEPLAPEILDKIVKPWWTEEPYRSRGIVLEGFPSSEDETVYMIDNQLIPDVVIQLNAEGKDILKRILPRRMEQWRTKMQLRKEKRLKNKAKKDRDKKKAMDERRVELVLERQKRIEAGETVEDDEIEQILASEFQGDEEEGDVAQDAEDAETAKGRIGEMIEQQANDAKDKIEGVKKVIQQEYIPFAHVNASDKPRFVRNRIMKKIERFTTLRKNLFERVYPIKAQLAQKLIDAGYLHYSKFGKFCPVSLHNGDCFPPPFGPDKSPCTVIYRKYIYYLADEEARNEFIKNPMFYAHQSPPKSLIPAKIAIVGPPKSGKTTAANRIVQEMGCVRISLGDAIRYILEKQRHTILGKEMQEVLIKGKEILPETAVRCLEVALMNAKCQTRGFILDGFPLTKKHVELLVEKGIIPFKLFELECDVTECTIRAMKDRSDLKRPYPLPDSPEAIAYKNATYQHEIMPVRQWYTEVHKNWMALNAKSNKWLIWDRILNETAAVTKKIQTYLERKSFNKAASIADLCISPQELSNRLGEYVHYCPVSLTLRDELVDCSADTKTDYIAEYRGRYYRMTGPKELELFLDDPERYAPLEPRKLLPPPNRRPHRRTEAEAKAMFPKPIEFAGYCPVTYLDGGKKYECLVLGQQEFAVEYRDKLYFLLNEEARERFMRQPEKYWNIRLPNKLPPPKNPIDLLNLPCLGYLEQTVATAIIKSLTATGCFKPKFPFLSVQASALTYMAYHLKAYNTKSSDYLRRKFRRKLYIFEEQCELISYLAQKTTVRYKEPQKRSPDYNVKYETFFALRHNVPTLNWLT</sequence>
<dbReference type="InterPro" id="IPR027417">
    <property type="entry name" value="P-loop_NTPase"/>
</dbReference>
<dbReference type="SUPFAM" id="SSF52540">
    <property type="entry name" value="P-loop containing nucleoside triphosphate hydrolases"/>
    <property type="match status" value="2"/>
</dbReference>
<dbReference type="InterPro" id="IPR000850">
    <property type="entry name" value="Adenylat/UMP-CMP_kin"/>
</dbReference>
<evidence type="ECO:0000313" key="6">
    <source>
        <dbReference type="Proteomes" id="UP000663825"/>
    </source>
</evidence>
<dbReference type="GO" id="GO:0019205">
    <property type="term" value="F:nucleobase-containing compound kinase activity"/>
    <property type="evidence" value="ECO:0007669"/>
    <property type="project" value="InterPro"/>
</dbReference>
<dbReference type="GO" id="GO:0006139">
    <property type="term" value="P:nucleobase-containing compound metabolic process"/>
    <property type="evidence" value="ECO:0007669"/>
    <property type="project" value="InterPro"/>
</dbReference>
<gene>
    <name evidence="5" type="ORF">TIS948_LOCUS31729</name>
</gene>
<comment type="caution">
    <text evidence="5">The sequence shown here is derived from an EMBL/GenBank/DDBJ whole genome shotgun (WGS) entry which is preliminary data.</text>
</comment>
<evidence type="ECO:0000256" key="4">
    <source>
        <dbReference type="SAM" id="MobiDB-lite"/>
    </source>
</evidence>
<proteinExistence type="predicted"/>
<keyword evidence="3" id="KW-0418">Kinase</keyword>
<dbReference type="Gene3D" id="3.40.50.300">
    <property type="entry name" value="P-loop containing nucleotide triphosphate hydrolases"/>
    <property type="match status" value="2"/>
</dbReference>
<keyword evidence="2" id="KW-0547">Nucleotide-binding</keyword>
<name>A0A818DZH6_9BILA</name>
<keyword evidence="1" id="KW-0808">Transferase</keyword>